<dbReference type="GO" id="GO:0043565">
    <property type="term" value="F:sequence-specific DNA binding"/>
    <property type="evidence" value="ECO:0007669"/>
    <property type="project" value="InterPro"/>
</dbReference>
<keyword evidence="2" id="KW-0805">Transcription regulation</keyword>
<dbReference type="Proteomes" id="UP000243488">
    <property type="component" value="Chromosome"/>
</dbReference>
<feature type="region of interest" description="Disordered" evidence="6">
    <location>
        <begin position="1"/>
        <end position="22"/>
    </location>
</feature>
<evidence type="ECO:0000256" key="3">
    <source>
        <dbReference type="ARBA" id="ARBA00023125"/>
    </source>
</evidence>
<dbReference type="PROSITE" id="PS00041">
    <property type="entry name" value="HTH_ARAC_FAMILY_1"/>
    <property type="match status" value="1"/>
</dbReference>
<comment type="function">
    <text evidence="5">Regulatory protein of the TOL plasmid xyl operons. XylS activates the xylXYZLTEGFJQKIH operon required for the degradation of toluene, m-xylene and p-xylene.</text>
</comment>
<dbReference type="SMART" id="SM00342">
    <property type="entry name" value="HTH_ARAC"/>
    <property type="match status" value="1"/>
</dbReference>
<dbReference type="InterPro" id="IPR050204">
    <property type="entry name" value="AraC_XylS_family_regulators"/>
</dbReference>
<dbReference type="SUPFAM" id="SSF46689">
    <property type="entry name" value="Homeodomain-like"/>
    <property type="match status" value="2"/>
</dbReference>
<dbReference type="InterPro" id="IPR018062">
    <property type="entry name" value="HTH_AraC-typ_CS"/>
</dbReference>
<evidence type="ECO:0000256" key="1">
    <source>
        <dbReference type="ARBA" id="ARBA00004496"/>
    </source>
</evidence>
<dbReference type="STRING" id="1931241.BVH74_11340"/>
<dbReference type="InterPro" id="IPR018060">
    <property type="entry name" value="HTH_AraC"/>
</dbReference>
<keyword evidence="9" id="KW-1185">Reference proteome</keyword>
<feature type="compositionally biased region" description="Basic and acidic residues" evidence="6">
    <location>
        <begin position="13"/>
        <end position="22"/>
    </location>
</feature>
<dbReference type="GO" id="GO:0009893">
    <property type="term" value="P:positive regulation of metabolic process"/>
    <property type="evidence" value="ECO:0007669"/>
    <property type="project" value="UniProtKB-ARBA"/>
</dbReference>
<dbReference type="AlphaFoldDB" id="A0A1V0B5Z1"/>
<feature type="domain" description="HTH araC/xylS-type" evidence="7">
    <location>
        <begin position="213"/>
        <end position="313"/>
    </location>
</feature>
<accession>A0A1V0B5Z1</accession>
<reference evidence="8 9" key="1">
    <citation type="submission" date="2017-03" db="EMBL/GenBank/DDBJ databases">
        <title>Complete genome sequence of the novel DNRA strain Pseudomonas sp. S-6-2 isolated from Chinese polluted river sediment. Journal of Biotechnology.</title>
        <authorList>
            <person name="Li J."/>
            <person name="Xiang F."/>
            <person name="Wang L."/>
            <person name="Xi L."/>
            <person name="Liu J."/>
        </authorList>
    </citation>
    <scope>NUCLEOTIDE SEQUENCE [LARGE SCALE GENOMIC DNA]</scope>
    <source>
        <strain evidence="8 9">S-6-2</strain>
    </source>
</reference>
<evidence type="ECO:0000313" key="8">
    <source>
        <dbReference type="EMBL" id="AQZ95310.1"/>
    </source>
</evidence>
<feature type="compositionally biased region" description="Polar residues" evidence="6">
    <location>
        <begin position="1"/>
        <end position="12"/>
    </location>
</feature>
<comment type="subcellular location">
    <subcellularLocation>
        <location evidence="1">Cytoplasm</location>
    </subcellularLocation>
</comment>
<keyword evidence="4" id="KW-0804">Transcription</keyword>
<evidence type="ECO:0000256" key="5">
    <source>
        <dbReference type="ARBA" id="ARBA00037345"/>
    </source>
</evidence>
<evidence type="ECO:0000313" key="9">
    <source>
        <dbReference type="Proteomes" id="UP000243488"/>
    </source>
</evidence>
<evidence type="ECO:0000256" key="6">
    <source>
        <dbReference type="SAM" id="MobiDB-lite"/>
    </source>
</evidence>
<dbReference type="Pfam" id="PF12833">
    <property type="entry name" value="HTH_18"/>
    <property type="match status" value="1"/>
</dbReference>
<sequence>MQHPTTVNAPNRSTREAQDADEHAHNLTNWQQEYDQLGGGRFYGRIDEVALEGCQLFREHTNRALRQQCNVWKDALWLGIPVQNADCRINGLPLSAEQLMCRPGERDFELITPDSFDIYGIVIREEMLLKLAEQQERRIDLTRLSDSPRLSASQGQLNRIRQILQQVLDLNARGLGSSQQRQLASEALLDLLDNSPQAERSAPSYARRKQVVDRIKALIHEQPNADLSIPELCQRLHVSRRTLQYSFESILGISPLQFLRSARLNQVRRTLSNPAPDSTVAAIAAQHGFWHPGQFARDYKALFGENPSETFKRVQRRG</sequence>
<dbReference type="GO" id="GO:0003700">
    <property type="term" value="F:DNA-binding transcription factor activity"/>
    <property type="evidence" value="ECO:0007669"/>
    <property type="project" value="InterPro"/>
</dbReference>
<dbReference type="EMBL" id="CP020100">
    <property type="protein sequence ID" value="AQZ95310.1"/>
    <property type="molecule type" value="Genomic_DNA"/>
</dbReference>
<dbReference type="PANTHER" id="PTHR46796">
    <property type="entry name" value="HTH-TYPE TRANSCRIPTIONAL ACTIVATOR RHAS-RELATED"/>
    <property type="match status" value="1"/>
</dbReference>
<evidence type="ECO:0000259" key="7">
    <source>
        <dbReference type="PROSITE" id="PS01124"/>
    </source>
</evidence>
<dbReference type="PANTHER" id="PTHR46796:SF12">
    <property type="entry name" value="HTH-TYPE DNA-BINDING TRANSCRIPTIONAL ACTIVATOR EUTR"/>
    <property type="match status" value="1"/>
</dbReference>
<dbReference type="Gene3D" id="1.10.10.60">
    <property type="entry name" value="Homeodomain-like"/>
    <property type="match status" value="1"/>
</dbReference>
<proteinExistence type="predicted"/>
<protein>
    <submittedName>
        <fullName evidence="8">AraC family transcriptional regulator</fullName>
    </submittedName>
</protein>
<name>A0A1V0B5Z1_9GAMM</name>
<evidence type="ECO:0000256" key="2">
    <source>
        <dbReference type="ARBA" id="ARBA00023015"/>
    </source>
</evidence>
<dbReference type="InterPro" id="IPR009057">
    <property type="entry name" value="Homeodomain-like_sf"/>
</dbReference>
<evidence type="ECO:0000256" key="4">
    <source>
        <dbReference type="ARBA" id="ARBA00023163"/>
    </source>
</evidence>
<dbReference type="PROSITE" id="PS01124">
    <property type="entry name" value="HTH_ARAC_FAMILY_2"/>
    <property type="match status" value="1"/>
</dbReference>
<dbReference type="GO" id="GO:0005737">
    <property type="term" value="C:cytoplasm"/>
    <property type="evidence" value="ECO:0007669"/>
    <property type="project" value="UniProtKB-SubCell"/>
</dbReference>
<dbReference type="KEGG" id="ppha:BVH74_11340"/>
<organism evidence="8 9">
    <name type="scientific">Halopseudomonas phragmitis</name>
    <dbReference type="NCBI Taxonomy" id="1931241"/>
    <lineage>
        <taxon>Bacteria</taxon>
        <taxon>Pseudomonadati</taxon>
        <taxon>Pseudomonadota</taxon>
        <taxon>Gammaproteobacteria</taxon>
        <taxon>Pseudomonadales</taxon>
        <taxon>Pseudomonadaceae</taxon>
        <taxon>Halopseudomonas</taxon>
    </lineage>
</organism>
<keyword evidence="3" id="KW-0238">DNA-binding</keyword>
<gene>
    <name evidence="8" type="ORF">BVH74_11340</name>
</gene>